<sequence>MGAPDLGTLFVRQPTYEYVDTGFCQVHQSNILWSDSASWCTIVTLWQMGRAGLAHVVPSGTSANDTRALLNLYNATPSEIHLATKPNFFDLANGFQSVRATIRTHYGAQYAGIKVFLINGYNGHDWAQEHQLAVDPKAGAYPVFN</sequence>
<evidence type="ECO:0000313" key="2">
    <source>
        <dbReference type="Proteomes" id="UP000646365"/>
    </source>
</evidence>
<reference evidence="1" key="2">
    <citation type="submission" date="2020-09" db="EMBL/GenBank/DDBJ databases">
        <authorList>
            <person name="Sun Q."/>
            <person name="Zhou Y."/>
        </authorList>
    </citation>
    <scope>NUCLEOTIDE SEQUENCE</scope>
    <source>
        <strain evidence="1">CGMCC 1.15725</strain>
    </source>
</reference>
<keyword evidence="2" id="KW-1185">Reference proteome</keyword>
<proteinExistence type="predicted"/>
<dbReference type="AlphaFoldDB" id="A0A8J2YQ42"/>
<accession>A0A8J2YQ42</accession>
<comment type="caution">
    <text evidence="1">The sequence shown here is derived from an EMBL/GenBank/DDBJ whole genome shotgun (WGS) entry which is preliminary data.</text>
</comment>
<dbReference type="Proteomes" id="UP000646365">
    <property type="component" value="Unassembled WGS sequence"/>
</dbReference>
<reference evidence="1" key="1">
    <citation type="journal article" date="2014" name="Int. J. Syst. Evol. Microbiol.">
        <title>Complete genome sequence of Corynebacterium casei LMG S-19264T (=DSM 44701T), isolated from a smear-ripened cheese.</title>
        <authorList>
            <consortium name="US DOE Joint Genome Institute (JGI-PGF)"/>
            <person name="Walter F."/>
            <person name="Albersmeier A."/>
            <person name="Kalinowski J."/>
            <person name="Ruckert C."/>
        </authorList>
    </citation>
    <scope>NUCLEOTIDE SEQUENCE</scope>
    <source>
        <strain evidence="1">CGMCC 1.15725</strain>
    </source>
</reference>
<evidence type="ECO:0000313" key="1">
    <source>
        <dbReference type="EMBL" id="GGF00619.1"/>
    </source>
</evidence>
<protein>
    <submittedName>
        <fullName evidence="1">Uncharacterized protein</fullName>
    </submittedName>
</protein>
<organism evidence="1 2">
    <name type="scientific">Aliidongia dinghuensis</name>
    <dbReference type="NCBI Taxonomy" id="1867774"/>
    <lineage>
        <taxon>Bacteria</taxon>
        <taxon>Pseudomonadati</taxon>
        <taxon>Pseudomonadota</taxon>
        <taxon>Alphaproteobacteria</taxon>
        <taxon>Rhodospirillales</taxon>
        <taxon>Dongiaceae</taxon>
        <taxon>Aliidongia</taxon>
    </lineage>
</organism>
<name>A0A8J2YQ42_9PROT</name>
<gene>
    <name evidence="1" type="ORF">GCM10011611_02760</name>
</gene>
<dbReference type="EMBL" id="BMJQ01000001">
    <property type="protein sequence ID" value="GGF00619.1"/>
    <property type="molecule type" value="Genomic_DNA"/>
</dbReference>